<keyword evidence="5" id="KW-1185">Reference proteome</keyword>
<evidence type="ECO:0000256" key="2">
    <source>
        <dbReference type="SAM" id="MobiDB-lite"/>
    </source>
</evidence>
<keyword evidence="1" id="KW-0945">Host-virus interaction</keyword>
<feature type="compositionally biased region" description="Pro residues" evidence="2">
    <location>
        <begin position="316"/>
        <end position="357"/>
    </location>
</feature>
<reference evidence="4 5" key="1">
    <citation type="journal article" date="2015" name="Genome Biol. Evol.">
        <title>Comparative Genomics of a Bacterivorous Green Alga Reveals Evolutionary Causalities and Consequences of Phago-Mixotrophic Mode of Nutrition.</title>
        <authorList>
            <person name="Burns J.A."/>
            <person name="Paasch A."/>
            <person name="Narechania A."/>
            <person name="Kim E."/>
        </authorList>
    </citation>
    <scope>NUCLEOTIDE SEQUENCE [LARGE SCALE GENOMIC DNA]</scope>
    <source>
        <strain evidence="4 5">PLY_AMNH</strain>
    </source>
</reference>
<feature type="compositionally biased region" description="Basic residues" evidence="2">
    <location>
        <begin position="358"/>
        <end position="373"/>
    </location>
</feature>
<gene>
    <name evidence="4" type="ORF">CYMTET_39199</name>
</gene>
<comment type="caution">
    <text evidence="4">The sequence shown here is derived from an EMBL/GenBank/DDBJ whole genome shotgun (WGS) entry which is preliminary data.</text>
</comment>
<keyword evidence="3" id="KW-1133">Transmembrane helix</keyword>
<keyword evidence="3" id="KW-0472">Membrane</keyword>
<evidence type="ECO:0000313" key="4">
    <source>
        <dbReference type="EMBL" id="KAK3251481.1"/>
    </source>
</evidence>
<dbReference type="PRINTS" id="PR01217">
    <property type="entry name" value="PRICHEXTENSN"/>
</dbReference>
<accession>A0AAE0F469</accession>
<feature type="region of interest" description="Disordered" evidence="2">
    <location>
        <begin position="456"/>
        <end position="502"/>
    </location>
</feature>
<dbReference type="EMBL" id="LGRX02026023">
    <property type="protein sequence ID" value="KAK3251481.1"/>
    <property type="molecule type" value="Genomic_DNA"/>
</dbReference>
<name>A0AAE0F469_9CHLO</name>
<dbReference type="PANTHER" id="PTHR13037">
    <property type="entry name" value="FORMIN"/>
    <property type="match status" value="1"/>
</dbReference>
<evidence type="ECO:0000256" key="1">
    <source>
        <dbReference type="ARBA" id="ARBA00022581"/>
    </source>
</evidence>
<sequence length="1145" mass="127338">MPKKEKEEDKEKENQETVWLLFLPFVCIILTYGALLIAACWPEKDSSHHAIAPTVPVTASPVTAPPLSPTSNGQRNYLGGTYGGLSDEEQRLTVCSDRCESDAVAGRDANDFLVHINEADPHSISFQTPIANDVTNASGILRTGQNVSVSKVYVDTYAQRVGWMSETWLQYLDIAYPLQLVFLMATGHYNVAYVAYYHLYQTPRNYTVVAKRVDESPYGKNYTNYYESTRMACFCACDPSFCDRPPSPPPLPPMPPPPPSPPPYTGTCQEYIADHTYGNITGATLYCYTVRKDLRHADCMCRLCDMTEFEGVSCVSPPPPSSPPPPPPPSPPPPSPPPPSPPPPSPPPPSPPPPPPSPHHRRPHRYLHPHRRLYLPPLRPRPHRRLSPPSALASTTALASDSTSPPPRPASVSAFATTSASTSTFAFASAVAVASAAILPTATVTPTALASATVAPTARHRRCRLRRRRPCRFRPYHPSPRRPHPHRPRPTSSPPPPCPPPPPAMVLGGSYGCFDTNNAMTFTCLTDTAYARQMHVSSGSLIDSLSFSCTDNSEVYIGQKHDQDCAPYDNTGTISLDRPFGHNLNVLTYSHGNACNDDFKFALMVQDKYCTSGRCRHEDEDKCFQVGYISCPESYAPTHDARYVFDRRSTSEENLGETPVLVAHDINRTTQIKMYGLVPWDYLLKCAMRSFDERSRSCRRGFGEVPRAANGDAVSLDRAPSVCFHVLREDQAPVVHLLLDFDFEEKHTWEDARSAQGPVARVVRAIESAWRTWFPGCEAHVLLFETRSDATDASGEKPSVHGYVFETLAGVQTRSAYWPFTGPVFACKRAHRDLFACYLHPLLRSDPYFEQRGLHPEKFLDCMDGHTARAVGMAKTGRDNFLRYSRLETAMSLSSPLALDVYQRNPIFTIGRMLGLFVDTPVSTFARGTSDGVLRHTTRICEVVMLATKNFTTKPADNRNMLAEGYRAQRVSNESHRVARVESVSLELQSNLMRAYRACLRVIGVRREVVDRMQLDIRRMRAQLDRTGAELSSLLVYQRPECTFCPLRDCRVKFADSSSRVPARVVYDDDTASDAGHTRGDAAKMYVVYHLHPRYRLIRHHCWKCKGARATDNGGVVIGVLSRRMVQDIKTAAASCVSVVSDAQS</sequence>
<keyword evidence="3" id="KW-0812">Transmembrane</keyword>
<dbReference type="AlphaFoldDB" id="A0AAE0F469"/>
<proteinExistence type="predicted"/>
<feature type="region of interest" description="Disordered" evidence="2">
    <location>
        <begin position="312"/>
        <end position="413"/>
    </location>
</feature>
<dbReference type="PANTHER" id="PTHR13037:SF24">
    <property type="entry name" value="POLYCOMB PROTEIN PCL-RELATED"/>
    <property type="match status" value="1"/>
</dbReference>
<dbReference type="Proteomes" id="UP001190700">
    <property type="component" value="Unassembled WGS sequence"/>
</dbReference>
<evidence type="ECO:0000256" key="3">
    <source>
        <dbReference type="SAM" id="Phobius"/>
    </source>
</evidence>
<feature type="transmembrane region" description="Helical" evidence="3">
    <location>
        <begin position="20"/>
        <end position="39"/>
    </location>
</feature>
<feature type="compositionally biased region" description="Low complexity" evidence="2">
    <location>
        <begin position="387"/>
        <end position="403"/>
    </location>
</feature>
<protein>
    <submittedName>
        <fullName evidence="4">Uncharacterized protein</fullName>
    </submittedName>
</protein>
<feature type="compositionally biased region" description="Pro residues" evidence="2">
    <location>
        <begin position="491"/>
        <end position="502"/>
    </location>
</feature>
<evidence type="ECO:0000313" key="5">
    <source>
        <dbReference type="Proteomes" id="UP001190700"/>
    </source>
</evidence>
<organism evidence="4 5">
    <name type="scientific">Cymbomonas tetramitiformis</name>
    <dbReference type="NCBI Taxonomy" id="36881"/>
    <lineage>
        <taxon>Eukaryota</taxon>
        <taxon>Viridiplantae</taxon>
        <taxon>Chlorophyta</taxon>
        <taxon>Pyramimonadophyceae</taxon>
        <taxon>Pyramimonadales</taxon>
        <taxon>Pyramimonadaceae</taxon>
        <taxon>Cymbomonas</taxon>
    </lineage>
</organism>
<feature type="compositionally biased region" description="Basic residues" evidence="2">
    <location>
        <begin position="458"/>
        <end position="489"/>
    </location>
</feature>